<accession>A0ABW5P6L4</accession>
<gene>
    <name evidence="1" type="ORF">ACFSR9_11795</name>
</gene>
<evidence type="ECO:0000313" key="2">
    <source>
        <dbReference type="Proteomes" id="UP001597475"/>
    </source>
</evidence>
<name>A0ABW5P6L4_9DEIO</name>
<keyword evidence="2" id="KW-1185">Reference proteome</keyword>
<proteinExistence type="predicted"/>
<dbReference type="EMBL" id="JBHUMK010000052">
    <property type="protein sequence ID" value="MFD2610114.1"/>
    <property type="molecule type" value="Genomic_DNA"/>
</dbReference>
<organism evidence="1 2">
    <name type="scientific">Deinococcus taklimakanensis</name>
    <dbReference type="NCBI Taxonomy" id="536443"/>
    <lineage>
        <taxon>Bacteria</taxon>
        <taxon>Thermotogati</taxon>
        <taxon>Deinococcota</taxon>
        <taxon>Deinococci</taxon>
        <taxon>Deinococcales</taxon>
        <taxon>Deinococcaceae</taxon>
        <taxon>Deinococcus</taxon>
    </lineage>
</organism>
<dbReference type="RefSeq" id="WP_386846030.1">
    <property type="nucleotide sequence ID" value="NZ_JBHUMK010000052.1"/>
</dbReference>
<dbReference type="Proteomes" id="UP001597475">
    <property type="component" value="Unassembled WGS sequence"/>
</dbReference>
<reference evidence="2" key="1">
    <citation type="journal article" date="2019" name="Int. J. Syst. Evol. Microbiol.">
        <title>The Global Catalogue of Microorganisms (GCM) 10K type strain sequencing project: providing services to taxonomists for standard genome sequencing and annotation.</title>
        <authorList>
            <consortium name="The Broad Institute Genomics Platform"/>
            <consortium name="The Broad Institute Genome Sequencing Center for Infectious Disease"/>
            <person name="Wu L."/>
            <person name="Ma J."/>
        </authorList>
    </citation>
    <scope>NUCLEOTIDE SEQUENCE [LARGE SCALE GENOMIC DNA]</scope>
    <source>
        <strain evidence="2">KCTC 33842</strain>
    </source>
</reference>
<comment type="caution">
    <text evidence="1">The sequence shown here is derived from an EMBL/GenBank/DDBJ whole genome shotgun (WGS) entry which is preliminary data.</text>
</comment>
<protein>
    <submittedName>
        <fullName evidence="1">Uncharacterized protein</fullName>
    </submittedName>
</protein>
<evidence type="ECO:0000313" key="1">
    <source>
        <dbReference type="EMBL" id="MFD2610114.1"/>
    </source>
</evidence>
<sequence length="76" mass="8936">MADRPARDWTRPKPRAMLTTRIREEYQEGLDELFQELRADPRFSGIQKYDILEHLLSPLLTPEGRAQVRRELTAGE</sequence>